<gene>
    <name evidence="2" type="ORF">H8S22_05980</name>
</gene>
<accession>A0ABR7FPP4</accession>
<dbReference type="Pfam" id="PF02368">
    <property type="entry name" value="Big_2"/>
    <property type="match status" value="2"/>
</dbReference>
<dbReference type="SMART" id="SM00635">
    <property type="entry name" value="BID_2"/>
    <property type="match status" value="2"/>
</dbReference>
<dbReference type="EMBL" id="JACOOS010000005">
    <property type="protein sequence ID" value="MBC5677168.1"/>
    <property type="molecule type" value="Genomic_DNA"/>
</dbReference>
<evidence type="ECO:0000313" key="2">
    <source>
        <dbReference type="EMBL" id="MBC5677168.1"/>
    </source>
</evidence>
<dbReference type="Proteomes" id="UP000635828">
    <property type="component" value="Unassembled WGS sequence"/>
</dbReference>
<dbReference type="Gene3D" id="2.60.40.1080">
    <property type="match status" value="2"/>
</dbReference>
<feature type="domain" description="BIG2" evidence="1">
    <location>
        <begin position="242"/>
        <end position="322"/>
    </location>
</feature>
<sequence>MKKHNYDIGIVTKEATCTEDGEKQYVCLDCGNVYTELIPAAGHQHTEVKNKKAATCIGKGYTGDMYCMDCKTLILAGKEIVATGHSFDQGKVTKQATCKQNGIKTYTCKECRETKTETIPKTADHTWDRGKIIKDATCKEAGEKTYTCTICETKKAEVITRKTDHNWNHGNIIKAATCTKNGERVYTCLTCGERKKEVLPATGHHYGSWVNLLPATVFTSAQHRHICSKCGTSETLSYGRKIRPTIKLNASSLKLKVKQSTIKLTAGGLASGDYVRSWSTSNKKIVTVSKKANGKCRITAKKAGRAKVTVVLASGLKKTISVTVQKRDITCTSIKGVPKAITLIRKRSYQLRPQIFPITCTKKVSYISSKKKIVKVNSKGKITGGKKGSVKIIVKVGKKKFTCKVKVR</sequence>
<evidence type="ECO:0000259" key="1">
    <source>
        <dbReference type="SMART" id="SM00635"/>
    </source>
</evidence>
<dbReference type="InterPro" id="IPR003343">
    <property type="entry name" value="Big_2"/>
</dbReference>
<feature type="domain" description="BIG2" evidence="1">
    <location>
        <begin position="330"/>
        <end position="406"/>
    </location>
</feature>
<reference evidence="2 3" key="1">
    <citation type="submission" date="2020-08" db="EMBL/GenBank/DDBJ databases">
        <title>Genome public.</title>
        <authorList>
            <person name="Liu C."/>
            <person name="Sun Q."/>
        </authorList>
    </citation>
    <scope>NUCLEOTIDE SEQUENCE [LARGE SCALE GENOMIC DNA]</scope>
    <source>
        <strain evidence="2 3">NSJ-7</strain>
    </source>
</reference>
<dbReference type="InterPro" id="IPR008964">
    <property type="entry name" value="Invasin/intimin_cell_adhesion"/>
</dbReference>
<protein>
    <submittedName>
        <fullName evidence="2">Ig-like domain-containing protein</fullName>
    </submittedName>
</protein>
<proteinExistence type="predicted"/>
<name>A0ABR7FPP4_9FIRM</name>
<organism evidence="2 3">
    <name type="scientific">Anaerostipes hominis</name>
    <name type="common">ex Liu et al. 2021</name>
    <dbReference type="NCBI Taxonomy" id="2763018"/>
    <lineage>
        <taxon>Bacteria</taxon>
        <taxon>Bacillati</taxon>
        <taxon>Bacillota</taxon>
        <taxon>Clostridia</taxon>
        <taxon>Lachnospirales</taxon>
        <taxon>Lachnospiraceae</taxon>
        <taxon>Anaerostipes</taxon>
    </lineage>
</organism>
<comment type="caution">
    <text evidence="2">The sequence shown here is derived from an EMBL/GenBank/DDBJ whole genome shotgun (WGS) entry which is preliminary data.</text>
</comment>
<dbReference type="RefSeq" id="WP_024727341.1">
    <property type="nucleotide sequence ID" value="NZ_JACOOS010000005.1"/>
</dbReference>
<keyword evidence="3" id="KW-1185">Reference proteome</keyword>
<dbReference type="SUPFAM" id="SSF49373">
    <property type="entry name" value="Invasin/intimin cell-adhesion fragments"/>
    <property type="match status" value="2"/>
</dbReference>
<evidence type="ECO:0000313" key="3">
    <source>
        <dbReference type="Proteomes" id="UP000635828"/>
    </source>
</evidence>